<evidence type="ECO:0000313" key="3">
    <source>
        <dbReference type="EMBL" id="QTD39391.1"/>
    </source>
</evidence>
<dbReference type="Pfam" id="PF01497">
    <property type="entry name" value="Peripla_BP_2"/>
    <property type="match status" value="1"/>
</dbReference>
<accession>A0ABX7T2D7</accession>
<feature type="domain" description="Fe/B12 periplasmic-binding" evidence="2">
    <location>
        <begin position="20"/>
        <end position="261"/>
    </location>
</feature>
<keyword evidence="4" id="KW-1185">Reference proteome</keyword>
<dbReference type="PANTHER" id="PTHR30535:SF34">
    <property type="entry name" value="MOLYBDATE-BINDING PROTEIN MOLA"/>
    <property type="match status" value="1"/>
</dbReference>
<keyword evidence="1" id="KW-0732">Signal</keyword>
<reference evidence="3 4" key="1">
    <citation type="submission" date="2021-03" db="EMBL/GenBank/DDBJ databases">
        <title>Complete genome of Polaribacter_sp.G4M1.</title>
        <authorList>
            <person name="Jeong S.W."/>
            <person name="Bae J.W."/>
        </authorList>
    </citation>
    <scope>NUCLEOTIDE SEQUENCE [LARGE SCALE GENOMIC DNA]</scope>
    <source>
        <strain evidence="3 4">G4M1</strain>
    </source>
</reference>
<protein>
    <submittedName>
        <fullName evidence="3">ABC transporter substrate-binding protein</fullName>
    </submittedName>
</protein>
<proteinExistence type="predicted"/>
<dbReference type="NCBIfam" id="NF038402">
    <property type="entry name" value="TroA_like"/>
    <property type="match status" value="1"/>
</dbReference>
<dbReference type="SUPFAM" id="SSF53807">
    <property type="entry name" value="Helical backbone' metal receptor"/>
    <property type="match status" value="1"/>
</dbReference>
<dbReference type="InterPro" id="IPR050902">
    <property type="entry name" value="ABC_Transporter_SBP"/>
</dbReference>
<dbReference type="PANTHER" id="PTHR30535">
    <property type="entry name" value="VITAMIN B12-BINDING PROTEIN"/>
    <property type="match status" value="1"/>
</dbReference>
<dbReference type="InterPro" id="IPR002491">
    <property type="entry name" value="ABC_transptr_periplasmic_BD"/>
</dbReference>
<evidence type="ECO:0000256" key="1">
    <source>
        <dbReference type="ARBA" id="ARBA00022729"/>
    </source>
</evidence>
<evidence type="ECO:0000259" key="2">
    <source>
        <dbReference type="PROSITE" id="PS50983"/>
    </source>
</evidence>
<evidence type="ECO:0000313" key="4">
    <source>
        <dbReference type="Proteomes" id="UP000663935"/>
    </source>
</evidence>
<name>A0ABX7T2D7_9FLAO</name>
<dbReference type="Gene3D" id="3.40.50.1980">
    <property type="entry name" value="Nitrogenase molybdenum iron protein domain"/>
    <property type="match status" value="2"/>
</dbReference>
<gene>
    <name evidence="3" type="ORF">JL193_15285</name>
</gene>
<dbReference type="EMBL" id="CP071795">
    <property type="protein sequence ID" value="QTD39391.1"/>
    <property type="molecule type" value="Genomic_DNA"/>
</dbReference>
<dbReference type="PROSITE" id="PS50983">
    <property type="entry name" value="FE_B12_PBP"/>
    <property type="match status" value="1"/>
</dbReference>
<sequence>MATRNGSFFIVLINSSHKFRIISLVPSQTELLVDLGLENAIVGVTKFCVHPKNIRKSKMVVGGTKTIHLDKIKALNPTFILCNKEENTKEIVEACEKITQTHTSEIYTINDTLELIKIYGGFFSKEKEAQNLILKLNTIIEDFYQFIKNKPTLKVVYFIWKNPWMIAANNTFINYLLTLSKFENVYKNLSRYPEITIENLKQSDFILLSSEPYPFKENHITEIRQYAKNAKIILVDGEYFSWYGSRLLKAFGYFKKLRESI</sequence>
<dbReference type="Proteomes" id="UP000663935">
    <property type="component" value="Chromosome"/>
</dbReference>
<organism evidence="3 4">
    <name type="scientific">Polaribacter batillariae</name>
    <dbReference type="NCBI Taxonomy" id="2808900"/>
    <lineage>
        <taxon>Bacteria</taxon>
        <taxon>Pseudomonadati</taxon>
        <taxon>Bacteroidota</taxon>
        <taxon>Flavobacteriia</taxon>
        <taxon>Flavobacteriales</taxon>
        <taxon>Flavobacteriaceae</taxon>
    </lineage>
</organism>
<dbReference type="InterPro" id="IPR054828">
    <property type="entry name" value="Vit_B12_bind_prot"/>
</dbReference>